<evidence type="ECO:0000259" key="5">
    <source>
        <dbReference type="PROSITE" id="PS50240"/>
    </source>
</evidence>
<dbReference type="AlphaFoldDB" id="A0A067R0A9"/>
<dbReference type="GO" id="GO:0004252">
    <property type="term" value="F:serine-type endopeptidase activity"/>
    <property type="evidence" value="ECO:0007669"/>
    <property type="project" value="InterPro"/>
</dbReference>
<dbReference type="EMBL" id="KK852805">
    <property type="protein sequence ID" value="KDR16137.1"/>
    <property type="molecule type" value="Genomic_DNA"/>
</dbReference>
<feature type="compositionally biased region" description="Low complexity" evidence="3">
    <location>
        <begin position="798"/>
        <end position="807"/>
    </location>
</feature>
<feature type="chain" id="PRO_5001644612" evidence="4">
    <location>
        <begin position="22"/>
        <end position="1110"/>
    </location>
</feature>
<feature type="domain" description="Peptidase S1" evidence="5">
    <location>
        <begin position="813"/>
        <end position="1069"/>
    </location>
</feature>
<dbReference type="InterPro" id="IPR001254">
    <property type="entry name" value="Trypsin_dom"/>
</dbReference>
<dbReference type="Pfam" id="PF00089">
    <property type="entry name" value="Trypsin"/>
    <property type="match status" value="1"/>
</dbReference>
<comment type="similarity">
    <text evidence="2">Belongs to the peptidase S1 family. CLIP subfamily.</text>
</comment>
<proteinExistence type="inferred from homology"/>
<keyword evidence="1" id="KW-1015">Disulfide bond</keyword>
<dbReference type="InterPro" id="IPR041515">
    <property type="entry name" value="PPAF-2-like_Clip"/>
</dbReference>
<dbReference type="Pfam" id="PF18399">
    <property type="entry name" value="CLIP_SPH_Scar"/>
    <property type="match status" value="1"/>
</dbReference>
<feature type="compositionally biased region" description="Pro residues" evidence="3">
    <location>
        <begin position="565"/>
        <end position="582"/>
    </location>
</feature>
<organism evidence="6 7">
    <name type="scientific">Zootermopsis nevadensis</name>
    <name type="common">Dampwood termite</name>
    <dbReference type="NCBI Taxonomy" id="136037"/>
    <lineage>
        <taxon>Eukaryota</taxon>
        <taxon>Metazoa</taxon>
        <taxon>Ecdysozoa</taxon>
        <taxon>Arthropoda</taxon>
        <taxon>Hexapoda</taxon>
        <taxon>Insecta</taxon>
        <taxon>Pterygota</taxon>
        <taxon>Neoptera</taxon>
        <taxon>Polyneoptera</taxon>
        <taxon>Dictyoptera</taxon>
        <taxon>Blattodea</taxon>
        <taxon>Blattoidea</taxon>
        <taxon>Termitoidae</taxon>
        <taxon>Termopsidae</taxon>
        <taxon>Zootermopsis</taxon>
    </lineage>
</organism>
<feature type="compositionally biased region" description="Pro residues" evidence="3">
    <location>
        <begin position="501"/>
        <end position="522"/>
    </location>
</feature>
<dbReference type="GO" id="GO:0006508">
    <property type="term" value="P:proteolysis"/>
    <property type="evidence" value="ECO:0007669"/>
    <property type="project" value="InterPro"/>
</dbReference>
<keyword evidence="7" id="KW-1185">Reference proteome</keyword>
<dbReference type="InterPro" id="IPR009003">
    <property type="entry name" value="Peptidase_S1_PA"/>
</dbReference>
<reference evidence="6 7" key="1">
    <citation type="journal article" date="2014" name="Nat. Commun.">
        <title>Molecular traces of alternative social organization in a termite genome.</title>
        <authorList>
            <person name="Terrapon N."/>
            <person name="Li C."/>
            <person name="Robertson H.M."/>
            <person name="Ji L."/>
            <person name="Meng X."/>
            <person name="Booth W."/>
            <person name="Chen Z."/>
            <person name="Childers C.P."/>
            <person name="Glastad K.M."/>
            <person name="Gokhale K."/>
            <person name="Gowin J."/>
            <person name="Gronenberg W."/>
            <person name="Hermansen R.A."/>
            <person name="Hu H."/>
            <person name="Hunt B.G."/>
            <person name="Huylmans A.K."/>
            <person name="Khalil S.M."/>
            <person name="Mitchell R.D."/>
            <person name="Munoz-Torres M.C."/>
            <person name="Mustard J.A."/>
            <person name="Pan H."/>
            <person name="Reese J.T."/>
            <person name="Scharf M.E."/>
            <person name="Sun F."/>
            <person name="Vogel H."/>
            <person name="Xiao J."/>
            <person name="Yang W."/>
            <person name="Yang Z."/>
            <person name="Yang Z."/>
            <person name="Zhou J."/>
            <person name="Zhu J."/>
            <person name="Brent C.S."/>
            <person name="Elsik C.G."/>
            <person name="Goodisman M.A."/>
            <person name="Liberles D.A."/>
            <person name="Roe R.M."/>
            <person name="Vargo E.L."/>
            <person name="Vilcinskas A."/>
            <person name="Wang J."/>
            <person name="Bornberg-Bauer E."/>
            <person name="Korb J."/>
            <person name="Zhang G."/>
            <person name="Liebig J."/>
        </authorList>
    </citation>
    <scope>NUCLEOTIDE SEQUENCE [LARGE SCALE GENOMIC DNA]</scope>
    <source>
        <tissue evidence="6">Whole organism</tissue>
    </source>
</reference>
<accession>A0A067R0A9</accession>
<dbReference type="Gene3D" id="2.40.10.10">
    <property type="entry name" value="Trypsin-like serine proteases"/>
    <property type="match status" value="1"/>
</dbReference>
<feature type="compositionally biased region" description="Pro residues" evidence="3">
    <location>
        <begin position="664"/>
        <end position="681"/>
    </location>
</feature>
<feature type="region of interest" description="Disordered" evidence="3">
    <location>
        <begin position="57"/>
        <end position="81"/>
    </location>
</feature>
<feature type="compositionally biased region" description="Pro residues" evidence="3">
    <location>
        <begin position="631"/>
        <end position="648"/>
    </location>
</feature>
<keyword evidence="4" id="KW-0732">Signal</keyword>
<dbReference type="SUPFAM" id="SSF50494">
    <property type="entry name" value="Trypsin-like serine proteases"/>
    <property type="match status" value="1"/>
</dbReference>
<evidence type="ECO:0000256" key="2">
    <source>
        <dbReference type="ARBA" id="ARBA00024195"/>
    </source>
</evidence>
<dbReference type="SMART" id="SM00020">
    <property type="entry name" value="Tryp_SPc"/>
    <property type="match status" value="1"/>
</dbReference>
<dbReference type="PANTHER" id="PTHR24256">
    <property type="entry name" value="TRYPTASE-RELATED"/>
    <property type="match status" value="1"/>
</dbReference>
<dbReference type="CDD" id="cd00190">
    <property type="entry name" value="Tryp_SPc"/>
    <property type="match status" value="1"/>
</dbReference>
<protein>
    <submittedName>
        <fullName evidence="6">Serine proteinase stubble</fullName>
    </submittedName>
</protein>
<dbReference type="Pfam" id="PF18322">
    <property type="entry name" value="CLIP_1"/>
    <property type="match status" value="1"/>
</dbReference>
<evidence type="ECO:0000256" key="1">
    <source>
        <dbReference type="ARBA" id="ARBA00023157"/>
    </source>
</evidence>
<feature type="region of interest" description="Disordered" evidence="3">
    <location>
        <begin position="1091"/>
        <end position="1110"/>
    </location>
</feature>
<feature type="compositionally biased region" description="Pro residues" evidence="3">
    <location>
        <begin position="598"/>
        <end position="615"/>
    </location>
</feature>
<feature type="signal peptide" evidence="4">
    <location>
        <begin position="1"/>
        <end position="21"/>
    </location>
</feature>
<feature type="compositionally biased region" description="Polar residues" evidence="3">
    <location>
        <begin position="758"/>
        <end position="779"/>
    </location>
</feature>
<dbReference type="InterPro" id="IPR043504">
    <property type="entry name" value="Peptidase_S1_PA_chymotrypsin"/>
</dbReference>
<feature type="compositionally biased region" description="Pro residues" evidence="3">
    <location>
        <begin position="532"/>
        <end position="549"/>
    </location>
</feature>
<dbReference type="eggNOG" id="KOG3627">
    <property type="taxonomic scope" value="Eukaryota"/>
</dbReference>
<feature type="region of interest" description="Disordered" evidence="3">
    <location>
        <begin position="101"/>
        <end position="122"/>
    </location>
</feature>
<dbReference type="InParanoid" id="A0A067R0A9"/>
<dbReference type="PROSITE" id="PS00134">
    <property type="entry name" value="TRYPSIN_HIS"/>
    <property type="match status" value="1"/>
</dbReference>
<dbReference type="Proteomes" id="UP000027135">
    <property type="component" value="Unassembled WGS sequence"/>
</dbReference>
<evidence type="ECO:0000256" key="3">
    <source>
        <dbReference type="SAM" id="MobiDB-lite"/>
    </source>
</evidence>
<sequence length="1110" mass="117693">MSALYIAVVLITSAFIPPSLGQGYGPLPHKAKKHHSTTTTTLPPDIASLNLDGQQYQPGFINPISSTPVPDNSLGSYSQPESISQGAGSYWWQNSNSPFSGVSAPSPAQQPPARPGGCGEAADGCGTGSAPINIQGNPFLSGLNPPITPSKQAVACSGAGYVCSPKYLCINGTVSEDGQGTFEVRSEVQYCDATSQVCCRLPAGPNEPSVCGSYGSGGNCGGNLPASLSPSQPGIVHVTPSPSQSGLIHITPSSNQPPSAGNIKPGDGLSYVPYFPRPSFPASGVQHPSASIPSATYAPGNNFGQPIPGSNGVPIGGSIYDTDRHPVTPATNQSPYTGPLNTTPHPGCAAALKCVPESYCTAEGVMADQPVILTRDQYENRVPLSECADPDTGAIGKCCRDPNYKDPWPGGMMKNNDGNEPEECGVGSSCLEPYQCGSQYKIQPAKSCRILFSGASGICCSHDQPGFPDQHPGGTFIPGTTPISQKPVKKPTNGYSQPKPVIQPIPQPVPAQPFPQPSPSSPQPVAQHFPSSPQPYPQPVPSSPRPFPQLTPSSPQPVAQHFPSSPQPYPQPVPSSPQPFPQLTPSSPQPVAQHFPSSPQPYPQPVPSSPQPFPQLTPSSPQPVAQHFPSSPQPYPQPVPSSPRPFPHLTPSSPQPVAQHFPSSPQPYPQPVPSSPQPFPQLTPSSPQPVAQHFPSSPQPYPQPVPSSPRPFPQLNPSSPQPYPQSNPSNELSPQPTVQVSELVPSAQPPTYTKPVKSVQSQTELSFSQPHPTLPQSQLHHPGSPKPFFQSHFPVPQPQSGQPSRPSTGYPQSVGECGIRRQVSRQGLSEADAGFGEFPWQALVLLNSNQSALCSAAVISDNAAITAAHCLHNVESSDILLEVGRWRILSSDQPKPVHVIQVAAIARHPDFDASSLFNDLAVLILDKQLRFDEHIDKICLPPRGQDVSQFQGACTATGWGKKALQANIPGSILHQVPVRLIPHSACEDTLRKTHLGQYFILNQSFQCAVPTAPSQDLCKVDVGGPIACDRGDGHHVLSGLYSWDIGCNVPNSPTVLGGIDVAWIESILDRPVDELVRDELNEILKQQQQQDLVNVDTESKPGFSQGYGRK</sequence>
<gene>
    <name evidence="6" type="ORF">L798_10028</name>
</gene>
<feature type="compositionally biased region" description="Polar residues" evidence="3">
    <location>
        <begin position="731"/>
        <end position="740"/>
    </location>
</feature>
<evidence type="ECO:0000256" key="4">
    <source>
        <dbReference type="SAM" id="SignalP"/>
    </source>
</evidence>
<feature type="region of interest" description="Disordered" evidence="3">
    <location>
        <begin position="470"/>
        <end position="814"/>
    </location>
</feature>
<dbReference type="OMA" id="AWIESIL"/>
<feature type="compositionally biased region" description="Pro residues" evidence="3">
    <location>
        <begin position="697"/>
        <end position="725"/>
    </location>
</feature>
<dbReference type="InterPro" id="IPR051487">
    <property type="entry name" value="Ser/Thr_Proteases_Immune/Dev"/>
</dbReference>
<dbReference type="InterPro" id="IPR018114">
    <property type="entry name" value="TRYPSIN_HIS"/>
</dbReference>
<evidence type="ECO:0000313" key="6">
    <source>
        <dbReference type="EMBL" id="KDR16137.1"/>
    </source>
</evidence>
<dbReference type="FunFam" id="2.40.10.10:FF:000068">
    <property type="entry name" value="transmembrane protease serine 2"/>
    <property type="match status" value="1"/>
</dbReference>
<dbReference type="InterPro" id="IPR040973">
    <property type="entry name" value="CLIP_SPH_Scar"/>
</dbReference>
<dbReference type="OrthoDB" id="10064156at2759"/>
<dbReference type="PROSITE" id="PS50240">
    <property type="entry name" value="TRYPSIN_DOM"/>
    <property type="match status" value="1"/>
</dbReference>
<dbReference type="STRING" id="136037.A0A067R0A9"/>
<evidence type="ECO:0000313" key="7">
    <source>
        <dbReference type="Proteomes" id="UP000027135"/>
    </source>
</evidence>
<name>A0A067R0A9_ZOONE</name>